<evidence type="ECO:0000313" key="1">
    <source>
        <dbReference type="EMBL" id="CAB5383961.1"/>
    </source>
</evidence>
<accession>A0A915ZQN5</accession>
<proteinExistence type="predicted"/>
<dbReference type="AlphaFoldDB" id="A0A915ZQN5"/>
<reference evidence="1" key="1">
    <citation type="submission" date="2020-05" db="EMBL/GenBank/DDBJ databases">
        <authorList>
            <person name="Rincon C."/>
            <person name="Sanders R I."/>
            <person name="Robbins C."/>
            <person name="Chaturvedi A."/>
        </authorList>
    </citation>
    <scope>NUCLEOTIDE SEQUENCE</scope>
    <source>
        <strain evidence="1">CHB12</strain>
    </source>
</reference>
<dbReference type="OrthoDB" id="10325267at2759"/>
<dbReference type="Proteomes" id="UP000684084">
    <property type="component" value="Unassembled WGS sequence"/>
</dbReference>
<gene>
    <name evidence="1" type="ORF">CHRIB12_LOCUS18633</name>
</gene>
<dbReference type="EMBL" id="CAGKOT010000050">
    <property type="protein sequence ID" value="CAB5383961.1"/>
    <property type="molecule type" value="Genomic_DNA"/>
</dbReference>
<sequence>MSVSEDMLPNSYQKIRRTLTRITIRWSGEEKLHPQVTKDITLSGTQLGSSMESAQGCRLLGTTRHLIGPGACASKLGSITGLSEL</sequence>
<comment type="caution">
    <text evidence="1">The sequence shown here is derived from an EMBL/GenBank/DDBJ whole genome shotgun (WGS) entry which is preliminary data.</text>
</comment>
<protein>
    <submittedName>
        <fullName evidence="1">Uncharacterized protein</fullName>
    </submittedName>
</protein>
<evidence type="ECO:0000313" key="2">
    <source>
        <dbReference type="Proteomes" id="UP000684084"/>
    </source>
</evidence>
<organism evidence="1 2">
    <name type="scientific">Rhizophagus irregularis</name>
    <dbReference type="NCBI Taxonomy" id="588596"/>
    <lineage>
        <taxon>Eukaryota</taxon>
        <taxon>Fungi</taxon>
        <taxon>Fungi incertae sedis</taxon>
        <taxon>Mucoromycota</taxon>
        <taxon>Glomeromycotina</taxon>
        <taxon>Glomeromycetes</taxon>
        <taxon>Glomerales</taxon>
        <taxon>Glomeraceae</taxon>
        <taxon>Rhizophagus</taxon>
    </lineage>
</organism>
<name>A0A915ZQN5_9GLOM</name>